<dbReference type="NCBIfam" id="TIGR04183">
    <property type="entry name" value="Por_Secre_tail"/>
    <property type="match status" value="1"/>
</dbReference>
<dbReference type="InterPro" id="IPR026444">
    <property type="entry name" value="Secre_tail"/>
</dbReference>
<protein>
    <recommendedName>
        <fullName evidence="3">Secretion system C-terminal sorting domain-containing protein</fullName>
    </recommendedName>
</protein>
<keyword evidence="5" id="KW-1185">Reference proteome</keyword>
<name>A0A2W1NT98_9FLAO</name>
<dbReference type="RefSeq" id="WP_111061774.1">
    <property type="nucleotide sequence ID" value="NZ_JBHUCU010000007.1"/>
</dbReference>
<keyword evidence="1 2" id="KW-0732">Signal</keyword>
<evidence type="ECO:0000256" key="1">
    <source>
        <dbReference type="ARBA" id="ARBA00022729"/>
    </source>
</evidence>
<dbReference type="EMBL" id="QKSB01000001">
    <property type="protein sequence ID" value="PZE18872.1"/>
    <property type="molecule type" value="Genomic_DNA"/>
</dbReference>
<dbReference type="Pfam" id="PF18962">
    <property type="entry name" value="Por_Secre_tail"/>
    <property type="match status" value="1"/>
</dbReference>
<feature type="signal peptide" evidence="2">
    <location>
        <begin position="1"/>
        <end position="19"/>
    </location>
</feature>
<evidence type="ECO:0000313" key="5">
    <source>
        <dbReference type="Proteomes" id="UP000249248"/>
    </source>
</evidence>
<dbReference type="Proteomes" id="UP000249248">
    <property type="component" value="Unassembled WGS sequence"/>
</dbReference>
<feature type="domain" description="Secretion system C-terminal sorting" evidence="3">
    <location>
        <begin position="1206"/>
        <end position="1273"/>
    </location>
</feature>
<gene>
    <name evidence="4" type="ORF">DNU06_03310</name>
</gene>
<dbReference type="OrthoDB" id="1345084at2"/>
<organism evidence="4 5">
    <name type="scientific">Putridiphycobacter roseus</name>
    <dbReference type="NCBI Taxonomy" id="2219161"/>
    <lineage>
        <taxon>Bacteria</taxon>
        <taxon>Pseudomonadati</taxon>
        <taxon>Bacteroidota</taxon>
        <taxon>Flavobacteriia</taxon>
        <taxon>Flavobacteriales</taxon>
        <taxon>Crocinitomicaceae</taxon>
        <taxon>Putridiphycobacter</taxon>
    </lineage>
</organism>
<comment type="caution">
    <text evidence="4">The sequence shown here is derived from an EMBL/GenBank/DDBJ whole genome shotgun (WGS) entry which is preliminary data.</text>
</comment>
<feature type="chain" id="PRO_5016153771" description="Secretion system C-terminal sorting domain-containing protein" evidence="2">
    <location>
        <begin position="20"/>
        <end position="1282"/>
    </location>
</feature>
<evidence type="ECO:0000259" key="3">
    <source>
        <dbReference type="Pfam" id="PF18962"/>
    </source>
</evidence>
<sequence length="1282" mass="139984">MKKILLSILSCMFVLSAIGQNLSDKNWIFGRTDGSNTTNINLDFYSGSGNSLYTQPLPLSMSPAPSAISSSNGFESWAVASDPNTGQLIFYTDGNEVFDATHNNITPTTPAYGLGASPSSAQPVVTCVMPICPFNKYYVFSNPTGKDPAGTTSGPVTYRIYDNSTATPSFSPTTSLPGLYSNTAVGEGMVIIPHGNDPYTFFLVTRLLNPINNIDGLSGNSQYVVYQIDPAGVTYLNVYDFGPGIGLDNTGASPIMNMSFNGNANSNPSIDKVAFTASRRSATSGDSRDTNYVFTCEFNNTTGQFLTATDFLVDAFDGEILYDCEFSPTGDFLYYASYFNSNLYQFQFSSGLKYQVAGFGPLRAGGLKLAPDGYIYHIKDAGLIGNNGTVQIGRITNPDVALTASTTTGTPDPIYDNVNIISTANTFATNFPEFLTTPQWSAVVDVAGSDTICQGESTDLLATIDAMGIGVTSYSWYYSSDGTNYNLIPGSGASNVVNQPGQYYILVNLEGSCNITSIPITIYESEDCCAAADDPLFTTITNNVTTNTYWDGKIYIPNNTIITVNNSVLDITTADVVFGSCSGIDFINGAELRANNSVFRPCSINDTWRGLKFFGSTINAHQINENTFKNAEIAINLEGKDELNNQITAQINSNTFSNCNEGIYINQSIYHGTIYGNNFITNNSFPNYFNCYESTNPNNVINIHANSFFNAELRIVPIEISQNSMSNNSLETALIVSGIDLLNTSTNVSSNKLTNMTDAITIQSPIGLVNIENNMLELNNAYSTSSNNTSQISIFNSQSSTVRISGNKLNNGDNIKSYIRTAIFTDGSSNINIFNNAIDGFDIGIYANQSGGLNISDNYLTNISNFGINTNLNEESTNFITCNDITMRVDLGSGISVEQGNSSTQITSNCIKDSHLGIELKGNSTIPIVSNNFIYNYQIGILNNGHTGSIGTASNPGMNTLWSNRNNSTDISSPLTTLNIANNFGVFNIFGNIITTQNNPYHSTASCAFQIAGYDNQGNLNTNFACRNDAIFLEAFEEENGELKLPSLNKFLTYLEHNENKFEIINAATNIEGINKSYLEEVLNYFNLKQADLNSIWYNYYKHNESYEQALVRLNNLNDSHYKQVERLNLKILNDITLNESDLKTLEKLINESNNSNANYNLAVSIAKSTAIPSVYKYNFPISEAPIIDQSKTIQIQKDMILLSAFPNPSEDQITLEILNGSESTYQTITIYNIDGKIVHQENISFTSGRKTLNIEHFASGTYFMSLNSEGEISGKLKFIKL</sequence>
<dbReference type="InterPro" id="IPR006626">
    <property type="entry name" value="PbH1"/>
</dbReference>
<accession>A0A2W1NT98</accession>
<reference evidence="4 5" key="1">
    <citation type="submission" date="2018-06" db="EMBL/GenBank/DDBJ databases">
        <title>The draft genome sequence of Crocinitomix sp. SM1701.</title>
        <authorList>
            <person name="Zhang X."/>
        </authorList>
    </citation>
    <scope>NUCLEOTIDE SEQUENCE [LARGE SCALE GENOMIC DNA]</scope>
    <source>
        <strain evidence="4 5">SM1701</strain>
    </source>
</reference>
<evidence type="ECO:0000313" key="4">
    <source>
        <dbReference type="EMBL" id="PZE18872.1"/>
    </source>
</evidence>
<evidence type="ECO:0000256" key="2">
    <source>
        <dbReference type="SAM" id="SignalP"/>
    </source>
</evidence>
<dbReference type="SMART" id="SM00710">
    <property type="entry name" value="PbH1"/>
    <property type="match status" value="5"/>
</dbReference>
<proteinExistence type="predicted"/>